<reference evidence="2 3" key="1">
    <citation type="submission" date="2014-08" db="EMBL/GenBank/DDBJ databases">
        <title>Draft genome sequence of a novel L-asparaginase producing marine bacterium, Halomonas campaniensis.</title>
        <authorList>
            <person name="Sundarakrishnan B."/>
            <person name="Moushumi Priya A."/>
            <person name="Raman G."/>
            <person name="Sakthivel N."/>
            <person name="Park S."/>
            <person name="Jayachandran S."/>
        </authorList>
    </citation>
    <scope>NUCLEOTIDE SEQUENCE [LARGE SCALE GENOMIC DNA]</scope>
    <source>
        <strain evidence="2 3">SK03</strain>
    </source>
</reference>
<accession>A0A246S370</accession>
<evidence type="ECO:0000313" key="2">
    <source>
        <dbReference type="EMBL" id="OWV30300.1"/>
    </source>
</evidence>
<dbReference type="SUPFAM" id="SSF52833">
    <property type="entry name" value="Thioredoxin-like"/>
    <property type="match status" value="1"/>
</dbReference>
<sequence>MLLRTSLTSPFGRKVRMTAILLGIDEQIEVVGANPLDENDSLRQQNPLGKMPCLVLPSGDTLYDSKTIVEYLCAYANSSDLFPSQPLDLAIERSRITLADGITEAALAMVYEGRFREPSQQSEYWLSHQRGKVTRGLLAISEQLPPVMPRLAASSLSLAAALGYLDWRRPVEWRSSYPQLVKWLDDFNQHHPLLAATMSEASV</sequence>
<dbReference type="Gene3D" id="3.40.30.10">
    <property type="entry name" value="Glutaredoxin"/>
    <property type="match status" value="1"/>
</dbReference>
<dbReference type="InterPro" id="IPR036249">
    <property type="entry name" value="Thioredoxin-like_sf"/>
</dbReference>
<gene>
    <name evidence="2" type="ORF">JI62_07605</name>
</gene>
<evidence type="ECO:0000313" key="3">
    <source>
        <dbReference type="Proteomes" id="UP000197334"/>
    </source>
</evidence>
<dbReference type="Gene3D" id="1.20.1050.10">
    <property type="match status" value="1"/>
</dbReference>
<dbReference type="Proteomes" id="UP000197334">
    <property type="component" value="Unassembled WGS sequence"/>
</dbReference>
<dbReference type="GO" id="GO:0004364">
    <property type="term" value="F:glutathione transferase activity"/>
    <property type="evidence" value="ECO:0007669"/>
    <property type="project" value="TreeGrafter"/>
</dbReference>
<dbReference type="PANTHER" id="PTHR43969">
    <property type="entry name" value="GLUTATHIONE S TRANSFERASE D10, ISOFORM A-RELATED"/>
    <property type="match status" value="1"/>
</dbReference>
<dbReference type="InterPro" id="IPR004045">
    <property type="entry name" value="Glutathione_S-Trfase_N"/>
</dbReference>
<dbReference type="EMBL" id="JPUA01000022">
    <property type="protein sequence ID" value="OWV30300.1"/>
    <property type="molecule type" value="Genomic_DNA"/>
</dbReference>
<protein>
    <recommendedName>
        <fullName evidence="1">GST N-terminal domain-containing protein</fullName>
    </recommendedName>
</protein>
<feature type="domain" description="GST N-terminal" evidence="1">
    <location>
        <begin position="1"/>
        <end position="80"/>
    </location>
</feature>
<name>A0A246S370_9GAMM</name>
<keyword evidence="3" id="KW-1185">Reference proteome</keyword>
<proteinExistence type="predicted"/>
<dbReference type="SUPFAM" id="SSF47616">
    <property type="entry name" value="GST C-terminal domain-like"/>
    <property type="match status" value="1"/>
</dbReference>
<dbReference type="Pfam" id="PF13409">
    <property type="entry name" value="GST_N_2"/>
    <property type="match status" value="1"/>
</dbReference>
<dbReference type="AlphaFoldDB" id="A0A246S370"/>
<dbReference type="PANTHER" id="PTHR43969:SF9">
    <property type="entry name" value="GLUTATHIONE S TRANSFERASE D10, ISOFORM A-RELATED"/>
    <property type="match status" value="1"/>
</dbReference>
<organism evidence="2 3">
    <name type="scientific">Halomonas campaniensis</name>
    <dbReference type="NCBI Taxonomy" id="213554"/>
    <lineage>
        <taxon>Bacteria</taxon>
        <taxon>Pseudomonadati</taxon>
        <taxon>Pseudomonadota</taxon>
        <taxon>Gammaproteobacteria</taxon>
        <taxon>Oceanospirillales</taxon>
        <taxon>Halomonadaceae</taxon>
        <taxon>Halomonas</taxon>
    </lineage>
</organism>
<dbReference type="PROSITE" id="PS50404">
    <property type="entry name" value="GST_NTER"/>
    <property type="match status" value="1"/>
</dbReference>
<comment type="caution">
    <text evidence="2">The sequence shown here is derived from an EMBL/GenBank/DDBJ whole genome shotgun (WGS) entry which is preliminary data.</text>
</comment>
<dbReference type="InterPro" id="IPR036282">
    <property type="entry name" value="Glutathione-S-Trfase_C_sf"/>
</dbReference>
<dbReference type="GO" id="GO:0006749">
    <property type="term" value="P:glutathione metabolic process"/>
    <property type="evidence" value="ECO:0007669"/>
    <property type="project" value="TreeGrafter"/>
</dbReference>
<evidence type="ECO:0000259" key="1">
    <source>
        <dbReference type="PROSITE" id="PS50404"/>
    </source>
</evidence>